<keyword evidence="2" id="KW-1185">Reference proteome</keyword>
<protein>
    <submittedName>
        <fullName evidence="1">DNA polymerase III subunit delta</fullName>
    </submittedName>
</protein>
<evidence type="ECO:0000313" key="1">
    <source>
        <dbReference type="EMBL" id="OOV07788.1"/>
    </source>
</evidence>
<dbReference type="InterPro" id="IPR050238">
    <property type="entry name" value="DNA_Rep/Repair_Clamp_Loader"/>
</dbReference>
<dbReference type="RefSeq" id="WP_078365646.1">
    <property type="nucleotide sequence ID" value="NZ_MTJN01000002.1"/>
</dbReference>
<gene>
    <name evidence="1" type="ORF">RF819_14610</name>
</gene>
<dbReference type="OrthoDB" id="9811073at2"/>
<dbReference type="Gene3D" id="3.40.50.300">
    <property type="entry name" value="P-loop containing nucleotide triphosphate hydrolases"/>
    <property type="match status" value="1"/>
</dbReference>
<dbReference type="EMBL" id="MTJN01000002">
    <property type="protein sequence ID" value="OOV07788.1"/>
    <property type="molecule type" value="Genomic_DNA"/>
</dbReference>
<dbReference type="Pfam" id="PF13177">
    <property type="entry name" value="DNA_pol3_delta2"/>
    <property type="match status" value="1"/>
</dbReference>
<dbReference type="SUPFAM" id="SSF52540">
    <property type="entry name" value="P-loop containing nucleoside triphosphate hydrolases"/>
    <property type="match status" value="1"/>
</dbReference>
<dbReference type="PANTHER" id="PTHR11669:SF8">
    <property type="entry name" value="DNA POLYMERASE III SUBUNIT DELTA"/>
    <property type="match status" value="1"/>
</dbReference>
<dbReference type="Proteomes" id="UP000190750">
    <property type="component" value="Unassembled WGS sequence"/>
</dbReference>
<dbReference type="AlphaFoldDB" id="A0A1T1AV19"/>
<name>A0A1T1AV19_RHOFE</name>
<accession>A0A1T1AV19</accession>
<dbReference type="STRING" id="28066.RF819_14610"/>
<sequence>MTSADQTTPSQTVAPWITAQLHSLLTQRGHAWLLAGPSGLGQYELAMALVRAWLCDQAGPAGACGVCASCHAINVHAHADLCVLCPETVLLDMGWPLGEKAQSEIDSKKRKPSKEIRVEAMRDAVEFAQRTSARGRGKAVLVFPAERMNVFTANALLKTLEEPVGDVKFVLATDAAHLLLPTIRSRCLGHTMVWPDHDTALRWLQAQGVPAPQAAVMLRASGGRPTDALLMAPVSDRWRLLPKAVLRGEVAVFKDWTPAQTVDALHKLCHDLLALKSGAQPRYFEVADLPTPGSWHSLSDWAKSLAQTRRTVEHPFNPGLMLEALVSQAQLALNSKP</sequence>
<organism evidence="1 2">
    <name type="scientific">Rhodoferax fermentans</name>
    <dbReference type="NCBI Taxonomy" id="28066"/>
    <lineage>
        <taxon>Bacteria</taxon>
        <taxon>Pseudomonadati</taxon>
        <taxon>Pseudomonadota</taxon>
        <taxon>Betaproteobacteria</taxon>
        <taxon>Burkholderiales</taxon>
        <taxon>Comamonadaceae</taxon>
        <taxon>Rhodoferax</taxon>
    </lineage>
</organism>
<dbReference type="GO" id="GO:0009360">
    <property type="term" value="C:DNA polymerase III complex"/>
    <property type="evidence" value="ECO:0007669"/>
    <property type="project" value="TreeGrafter"/>
</dbReference>
<reference evidence="1 2" key="1">
    <citation type="submission" date="2017-01" db="EMBL/GenBank/DDBJ databases">
        <title>Genome sequencing of Rhodoferax fermentans JCM 7819.</title>
        <authorList>
            <person name="Kim Y.J."/>
            <person name="Farh M.E.-A."/>
            <person name="Yang D.-C."/>
        </authorList>
    </citation>
    <scope>NUCLEOTIDE SEQUENCE [LARGE SCALE GENOMIC DNA]</scope>
    <source>
        <strain evidence="1 2">JCM 7819</strain>
    </source>
</reference>
<dbReference type="InterPro" id="IPR027417">
    <property type="entry name" value="P-loop_NTPase"/>
</dbReference>
<evidence type="ECO:0000313" key="2">
    <source>
        <dbReference type="Proteomes" id="UP000190750"/>
    </source>
</evidence>
<comment type="caution">
    <text evidence="1">The sequence shown here is derived from an EMBL/GenBank/DDBJ whole genome shotgun (WGS) entry which is preliminary data.</text>
</comment>
<dbReference type="PANTHER" id="PTHR11669">
    <property type="entry name" value="REPLICATION FACTOR C / DNA POLYMERASE III GAMMA-TAU SUBUNIT"/>
    <property type="match status" value="1"/>
</dbReference>
<proteinExistence type="predicted"/>
<dbReference type="GO" id="GO:0006261">
    <property type="term" value="P:DNA-templated DNA replication"/>
    <property type="evidence" value="ECO:0007669"/>
    <property type="project" value="TreeGrafter"/>
</dbReference>